<dbReference type="OrthoDB" id="10255576at2759"/>
<feature type="compositionally biased region" description="Polar residues" evidence="2">
    <location>
        <begin position="219"/>
        <end position="233"/>
    </location>
</feature>
<dbReference type="InParanoid" id="E4ZQP7"/>
<dbReference type="OMA" id="WQPKAWD"/>
<dbReference type="STRING" id="985895.E4ZQP7"/>
<accession>E4ZQP7</accession>
<reference evidence="4" key="1">
    <citation type="journal article" date="2011" name="Nat. Commun.">
        <title>Effector diversification within compartments of the Leptosphaeria maculans genome affected by Repeat-Induced Point mutations.</title>
        <authorList>
            <person name="Rouxel T."/>
            <person name="Grandaubert J."/>
            <person name="Hane J.K."/>
            <person name="Hoede C."/>
            <person name="van de Wouw A.P."/>
            <person name="Couloux A."/>
            <person name="Dominguez V."/>
            <person name="Anthouard V."/>
            <person name="Bally P."/>
            <person name="Bourras S."/>
            <person name="Cozijnsen A.J."/>
            <person name="Ciuffetti L.M."/>
            <person name="Degrave A."/>
            <person name="Dilmaghani A."/>
            <person name="Duret L."/>
            <person name="Fudal I."/>
            <person name="Goodwin S.B."/>
            <person name="Gout L."/>
            <person name="Glaser N."/>
            <person name="Linglin J."/>
            <person name="Kema G.H.J."/>
            <person name="Lapalu N."/>
            <person name="Lawrence C.B."/>
            <person name="May K."/>
            <person name="Meyer M."/>
            <person name="Ollivier B."/>
            <person name="Poulain J."/>
            <person name="Schoch C.L."/>
            <person name="Simon A."/>
            <person name="Spatafora J.W."/>
            <person name="Stachowiak A."/>
            <person name="Turgeon B.G."/>
            <person name="Tyler B.M."/>
            <person name="Vincent D."/>
            <person name="Weissenbach J."/>
            <person name="Amselem J."/>
            <person name="Quesneville H."/>
            <person name="Oliver R.P."/>
            <person name="Wincker P."/>
            <person name="Balesdent M.-H."/>
            <person name="Howlett B.J."/>
        </authorList>
    </citation>
    <scope>NUCLEOTIDE SEQUENCE [LARGE SCALE GENOMIC DNA]</scope>
    <source>
        <strain evidence="4">JN3 / isolate v23.1.3 / race Av1-4-5-6-7-8</strain>
    </source>
</reference>
<evidence type="ECO:0000313" key="3">
    <source>
        <dbReference type="EMBL" id="CBX94052.1"/>
    </source>
</evidence>
<dbReference type="VEuPathDB" id="FungiDB:LEMA_P037260.1"/>
<dbReference type="GeneID" id="13285092"/>
<evidence type="ECO:0000256" key="2">
    <source>
        <dbReference type="SAM" id="MobiDB-lite"/>
    </source>
</evidence>
<evidence type="ECO:0000313" key="4">
    <source>
        <dbReference type="Proteomes" id="UP000002668"/>
    </source>
</evidence>
<comment type="similarity">
    <text evidence="1">Belongs to the complex I NDUFA12 subunit family.</text>
</comment>
<keyword evidence="4" id="KW-1185">Reference proteome</keyword>
<dbReference type="HOGENOM" id="CLU_067876_0_0_1"/>
<dbReference type="PANTHER" id="PTHR32470:SF2">
    <property type="entry name" value="NADH DEHYDROGENASE [UBIQUINONE] 1 ALPHA SUBCOMPLEX ASSEMBLY FACTOR 2"/>
    <property type="match status" value="1"/>
</dbReference>
<evidence type="ECO:0000256" key="1">
    <source>
        <dbReference type="ARBA" id="ARBA00007355"/>
    </source>
</evidence>
<dbReference type="InterPro" id="IPR052618">
    <property type="entry name" value="ComplexI_NDUFA12"/>
</dbReference>
<organism evidence="4">
    <name type="scientific">Leptosphaeria maculans (strain JN3 / isolate v23.1.3 / race Av1-4-5-6-7-8)</name>
    <name type="common">Blackleg fungus</name>
    <name type="synonym">Phoma lingam</name>
    <dbReference type="NCBI Taxonomy" id="985895"/>
    <lineage>
        <taxon>Eukaryota</taxon>
        <taxon>Fungi</taxon>
        <taxon>Dikarya</taxon>
        <taxon>Ascomycota</taxon>
        <taxon>Pezizomycotina</taxon>
        <taxon>Dothideomycetes</taxon>
        <taxon>Pleosporomycetidae</taxon>
        <taxon>Pleosporales</taxon>
        <taxon>Pleosporineae</taxon>
        <taxon>Leptosphaeriaceae</taxon>
        <taxon>Plenodomus</taxon>
        <taxon>Plenodomus lingam/Leptosphaeria maculans species complex</taxon>
    </lineage>
</organism>
<feature type="compositionally biased region" description="Low complexity" evidence="2">
    <location>
        <begin position="165"/>
        <end position="178"/>
    </location>
</feature>
<dbReference type="EMBL" id="FP929116">
    <property type="protein sequence ID" value="CBX94052.1"/>
    <property type="molecule type" value="Genomic_DNA"/>
</dbReference>
<dbReference type="GO" id="GO:0005739">
    <property type="term" value="C:mitochondrion"/>
    <property type="evidence" value="ECO:0007669"/>
    <property type="project" value="TreeGrafter"/>
</dbReference>
<name>E4ZQP7_LEPMJ</name>
<dbReference type="GO" id="GO:0045271">
    <property type="term" value="C:respiratory chain complex I"/>
    <property type="evidence" value="ECO:0007669"/>
    <property type="project" value="InterPro"/>
</dbReference>
<protein>
    <submittedName>
        <fullName evidence="3">Uncharacterized protein</fullName>
    </submittedName>
</protein>
<dbReference type="AlphaFoldDB" id="E4ZQP7"/>
<dbReference type="Pfam" id="PF05071">
    <property type="entry name" value="NDUFA12"/>
    <property type="match status" value="1"/>
</dbReference>
<feature type="region of interest" description="Disordered" evidence="2">
    <location>
        <begin position="103"/>
        <end position="243"/>
    </location>
</feature>
<dbReference type="Proteomes" id="UP000002668">
    <property type="component" value="Genome"/>
</dbReference>
<dbReference type="GO" id="GO:0032981">
    <property type="term" value="P:mitochondrial respiratory chain complex I assembly"/>
    <property type="evidence" value="ECO:0007669"/>
    <property type="project" value="TreeGrafter"/>
</dbReference>
<sequence length="243" mass="27864">MAGAPGPIRRAWYQWKMKRFPWRKKWLVGFDLHGNTFWEFKDALHALRNRRIAKFHRSTHYGDVEVSPAWMQWLRHIRHEPPSVAEQRLDLQRQERIKQLAAQADARWAAKPSALDAPDKGQPVQMLQSRDSESGVAQVDAQQQGGEISQETEQRQGGEISQETDQQQSQKSAADSLSNSQEAQPQIPQDPAVPPTKDEDLFVAKKKLRKEPKNPKDSPWNQASQAQEWQPQGWSPAPAKRKT</sequence>
<dbReference type="InterPro" id="IPR007763">
    <property type="entry name" value="NDUFA12"/>
</dbReference>
<proteinExistence type="inferred from homology"/>
<gene>
    <name evidence="3" type="ORF">LEMA_P037260.1</name>
</gene>
<dbReference type="PANTHER" id="PTHR32470">
    <property type="entry name" value="ADH DEHYDROGENASE [UBIQUINONE] 1 ALPHA SUBCOMPLEX ASSEMBLY FACTOR 2"/>
    <property type="match status" value="1"/>
</dbReference>
<dbReference type="eggNOG" id="ENOG502S4QH">
    <property type="taxonomic scope" value="Eukaryota"/>
</dbReference>
<feature type="compositionally biased region" description="Low complexity" evidence="2">
    <location>
        <begin position="135"/>
        <end position="146"/>
    </location>
</feature>